<organism evidence="2 3">
    <name type="scientific">Candidatus Magnetoglobus multicellularis str. Araruama</name>
    <dbReference type="NCBI Taxonomy" id="890399"/>
    <lineage>
        <taxon>Bacteria</taxon>
        <taxon>Pseudomonadati</taxon>
        <taxon>Thermodesulfobacteriota</taxon>
        <taxon>Desulfobacteria</taxon>
        <taxon>Desulfobacterales</taxon>
        <taxon>Desulfobacteraceae</taxon>
        <taxon>Candidatus Magnetoglobus</taxon>
    </lineage>
</organism>
<proteinExistence type="predicted"/>
<keyword evidence="1" id="KW-0812">Transmembrane</keyword>
<dbReference type="Proteomes" id="UP000189670">
    <property type="component" value="Unassembled WGS sequence"/>
</dbReference>
<dbReference type="AlphaFoldDB" id="A0A1V1PG32"/>
<evidence type="ECO:0000256" key="1">
    <source>
        <dbReference type="SAM" id="Phobius"/>
    </source>
</evidence>
<dbReference type="EMBL" id="ATBP01000041">
    <property type="protein sequence ID" value="ETR73728.1"/>
    <property type="molecule type" value="Genomic_DNA"/>
</dbReference>
<sequence>MKLGRREKILVYLALIMIIGVVSVQFVIFPFMDERERLKANVRYKTKALKELYALKNEFDLVQHKANTAKAKMARRKKNFSLYSFLEKVASEAGLKSHVEKMQDNSSKNDKDSPYKVASVEMKLKDITLEQLSPFLYKIEKSRNNLTIGKIVIKEHKKNEGYINVSLQVMTIET</sequence>
<evidence type="ECO:0000313" key="2">
    <source>
        <dbReference type="EMBL" id="ETR73728.1"/>
    </source>
</evidence>
<name>A0A1V1PG32_9BACT</name>
<evidence type="ECO:0000313" key="3">
    <source>
        <dbReference type="Proteomes" id="UP000189670"/>
    </source>
</evidence>
<comment type="caution">
    <text evidence="2">The sequence shown here is derived from an EMBL/GenBank/DDBJ whole genome shotgun (WGS) entry which is preliminary data.</text>
</comment>
<keyword evidence="1" id="KW-0472">Membrane</keyword>
<reference evidence="3" key="1">
    <citation type="submission" date="2012-11" db="EMBL/GenBank/DDBJ databases">
        <authorList>
            <person name="Lucero-Rivera Y.E."/>
            <person name="Tovar-Ramirez D."/>
        </authorList>
    </citation>
    <scope>NUCLEOTIDE SEQUENCE [LARGE SCALE GENOMIC DNA]</scope>
    <source>
        <strain evidence="3">Araruama</strain>
    </source>
</reference>
<gene>
    <name evidence="2" type="ORF">OMM_00737</name>
</gene>
<feature type="transmembrane region" description="Helical" evidence="1">
    <location>
        <begin position="9"/>
        <end position="32"/>
    </location>
</feature>
<accession>A0A1V1PG32</accession>
<keyword evidence="1" id="KW-1133">Transmembrane helix</keyword>
<protein>
    <submittedName>
        <fullName evidence="2">General secretion pathway protein M</fullName>
    </submittedName>
</protein>